<evidence type="ECO:0000256" key="5">
    <source>
        <dbReference type="ARBA" id="ARBA00022475"/>
    </source>
</evidence>
<dbReference type="GO" id="GO:0072583">
    <property type="term" value="P:clathrin-dependent endocytosis"/>
    <property type="evidence" value="ECO:0007669"/>
    <property type="project" value="InterPro"/>
</dbReference>
<comment type="subunit">
    <text evidence="11">Adaptor protein complex 2 (AP-2) is a heterotetramer composed of two large adaptins (alpha-type subunit apl3 and beta-type subunit apl1), a medium chain (mu-type subunit apm4) and a small adaptin (sigma-type subunit aps2).</text>
</comment>
<dbReference type="GO" id="GO:0006886">
    <property type="term" value="P:intracellular protein transport"/>
    <property type="evidence" value="ECO:0007669"/>
    <property type="project" value="UniProtKB-UniRule"/>
</dbReference>
<dbReference type="InterPro" id="IPR022775">
    <property type="entry name" value="AP_mu_sigma_su"/>
</dbReference>
<evidence type="ECO:0000256" key="3">
    <source>
        <dbReference type="ARBA" id="ARBA00006972"/>
    </source>
</evidence>
<keyword evidence="6" id="KW-0254">Endocytosis</keyword>
<evidence type="ECO:0000256" key="1">
    <source>
        <dbReference type="ARBA" id="ARBA00004236"/>
    </source>
</evidence>
<dbReference type="OrthoDB" id="371463at2759"/>
<keyword evidence="7 12" id="KW-0653">Protein transport</keyword>
<dbReference type="STRING" id="1230383.A0A1M8AB24"/>
<sequence>MIRFVLVQNRQGKVRLAKYYAPIEEAEKARIPIEVHRLLLTRDRRNQSNFVQFHNDKIVYRQYAGLYFCMCIDMRDNELAYLEAIQLFVEVLDAHFSPVCEQDLVFQFYKVYAVLDELFLAGEIQETNKDEVLARLATCMG</sequence>
<evidence type="ECO:0000256" key="8">
    <source>
        <dbReference type="ARBA" id="ARBA00023136"/>
    </source>
</evidence>
<evidence type="ECO:0000256" key="2">
    <source>
        <dbReference type="ARBA" id="ARBA00004277"/>
    </source>
</evidence>
<feature type="domain" description="AP complex mu/sigma subunit" evidence="13">
    <location>
        <begin position="1"/>
        <end position="138"/>
    </location>
</feature>
<dbReference type="EMBL" id="LT671827">
    <property type="protein sequence ID" value="SHO79639.1"/>
    <property type="molecule type" value="Genomic_DNA"/>
</dbReference>
<evidence type="ECO:0000313" key="15">
    <source>
        <dbReference type="Proteomes" id="UP000186303"/>
    </source>
</evidence>
<keyword evidence="4 12" id="KW-0813">Transport</keyword>
<dbReference type="AlphaFoldDB" id="A0A1M8AB24"/>
<dbReference type="PROSITE" id="PS00989">
    <property type="entry name" value="CLAT_ADAPTOR_S"/>
    <property type="match status" value="1"/>
</dbReference>
<dbReference type="VEuPathDB" id="FungiDB:MSYG_3990"/>
<dbReference type="GO" id="GO:0030122">
    <property type="term" value="C:AP-2 adaptor complex"/>
    <property type="evidence" value="ECO:0007669"/>
    <property type="project" value="InterPro"/>
</dbReference>
<dbReference type="CDD" id="cd14833">
    <property type="entry name" value="AP2_sigma"/>
    <property type="match status" value="1"/>
</dbReference>
<name>A0A1M8AB24_MALS4</name>
<dbReference type="Pfam" id="PF01217">
    <property type="entry name" value="Clat_adaptor_s"/>
    <property type="match status" value="1"/>
</dbReference>
<keyword evidence="8 12" id="KW-0472">Membrane</keyword>
<dbReference type="GO" id="GO:0035615">
    <property type="term" value="F:clathrin adaptor activity"/>
    <property type="evidence" value="ECO:0007669"/>
    <property type="project" value="InterPro"/>
</dbReference>
<dbReference type="Gene3D" id="3.30.450.60">
    <property type="match status" value="1"/>
</dbReference>
<evidence type="ECO:0000256" key="11">
    <source>
        <dbReference type="ARBA" id="ARBA00034519"/>
    </source>
</evidence>
<keyword evidence="15" id="KW-1185">Reference proteome</keyword>
<organism evidence="14 15">
    <name type="scientific">Malassezia sympodialis (strain ATCC 42132)</name>
    <name type="common">Atopic eczema-associated yeast</name>
    <dbReference type="NCBI Taxonomy" id="1230383"/>
    <lineage>
        <taxon>Eukaryota</taxon>
        <taxon>Fungi</taxon>
        <taxon>Dikarya</taxon>
        <taxon>Basidiomycota</taxon>
        <taxon>Ustilaginomycotina</taxon>
        <taxon>Malasseziomycetes</taxon>
        <taxon>Malasseziales</taxon>
        <taxon>Malasseziaceae</taxon>
        <taxon>Malassezia</taxon>
    </lineage>
</organism>
<reference evidence="15" key="1">
    <citation type="journal article" date="2017" name="Nucleic Acids Res.">
        <title>Proteogenomics produces comprehensive and highly accurate protein-coding gene annotation in a complete genome assembly of Malassezia sympodialis.</title>
        <authorList>
            <person name="Zhu Y."/>
            <person name="Engstroem P.G."/>
            <person name="Tellgren-Roth C."/>
            <person name="Baudo C.D."/>
            <person name="Kennell J.C."/>
            <person name="Sun S."/>
            <person name="Billmyre R.B."/>
            <person name="Schroeder M.S."/>
            <person name="Andersson A."/>
            <person name="Holm T."/>
            <person name="Sigurgeirsson B."/>
            <person name="Wu G."/>
            <person name="Sankaranarayanan S.R."/>
            <person name="Siddharthan R."/>
            <person name="Sanyal K."/>
            <person name="Lundeberg J."/>
            <person name="Nystedt B."/>
            <person name="Boekhout T."/>
            <person name="Dawson T.L. Jr."/>
            <person name="Heitman J."/>
            <person name="Scheynius A."/>
            <person name="Lehtioe J."/>
        </authorList>
    </citation>
    <scope>NUCLEOTIDE SEQUENCE [LARGE SCALE GENOMIC DNA]</scope>
    <source>
        <strain evidence="15">ATCC 42132</strain>
    </source>
</reference>
<dbReference type="SUPFAM" id="SSF64356">
    <property type="entry name" value="SNARE-like"/>
    <property type="match status" value="1"/>
</dbReference>
<comment type="function">
    <text evidence="10">Component of the adaptor complexes which link clathrin to receptors in coated vesicles. Clathrin-associated protein complexes are believed to interact with the cytoplasmic tails of membrane proteins, leading to their selection and concentration.</text>
</comment>
<protein>
    <recommendedName>
        <fullName evidence="12">AP complex subunit sigma</fullName>
    </recommendedName>
</protein>
<evidence type="ECO:0000256" key="10">
    <source>
        <dbReference type="ARBA" id="ARBA00025487"/>
    </source>
</evidence>
<keyword evidence="9" id="KW-0168">Coated pit</keyword>
<comment type="subcellular location">
    <subcellularLocation>
        <location evidence="1">Cell membrane</location>
    </subcellularLocation>
    <subcellularLocation>
        <location evidence="2">Membrane</location>
        <location evidence="2">Coated pit</location>
        <topology evidence="2">Peripheral membrane protein</topology>
        <orientation evidence="2">Cytoplasmic side</orientation>
    </subcellularLocation>
</comment>
<dbReference type="InterPro" id="IPR011012">
    <property type="entry name" value="Longin-like_dom_sf"/>
</dbReference>
<accession>A0A1M8AB24</accession>
<dbReference type="InterPro" id="IPR000804">
    <property type="entry name" value="Clathrin_sm-chain_CS"/>
</dbReference>
<dbReference type="PANTHER" id="PTHR11753">
    <property type="entry name" value="ADAPTOR COMPLEXES SMALL SUBUNIT FAMILY"/>
    <property type="match status" value="1"/>
</dbReference>
<dbReference type="OMA" id="QSNFVEY"/>
<evidence type="ECO:0000256" key="7">
    <source>
        <dbReference type="ARBA" id="ARBA00022927"/>
    </source>
</evidence>
<evidence type="ECO:0000256" key="12">
    <source>
        <dbReference type="PIRNR" id="PIRNR015588"/>
    </source>
</evidence>
<evidence type="ECO:0000256" key="9">
    <source>
        <dbReference type="ARBA" id="ARBA00023176"/>
    </source>
</evidence>
<comment type="similarity">
    <text evidence="3 12">Belongs to the adaptor complexes small subunit family.</text>
</comment>
<evidence type="ECO:0000259" key="13">
    <source>
        <dbReference type="Pfam" id="PF01217"/>
    </source>
</evidence>
<proteinExistence type="inferred from homology"/>
<dbReference type="Proteomes" id="UP000186303">
    <property type="component" value="Chromosome 7"/>
</dbReference>
<evidence type="ECO:0000256" key="6">
    <source>
        <dbReference type="ARBA" id="ARBA00022583"/>
    </source>
</evidence>
<dbReference type="InterPro" id="IPR027156">
    <property type="entry name" value="APS2"/>
</dbReference>
<evidence type="ECO:0000256" key="4">
    <source>
        <dbReference type="ARBA" id="ARBA00022448"/>
    </source>
</evidence>
<keyword evidence="5" id="KW-1003">Cell membrane</keyword>
<dbReference type="FunFam" id="3.30.450.60:FF:000010">
    <property type="entry name" value="AP complex subunit sigma"/>
    <property type="match status" value="1"/>
</dbReference>
<dbReference type="PIRSF" id="PIRSF015588">
    <property type="entry name" value="AP_complex_sigma"/>
    <property type="match status" value="1"/>
</dbReference>
<evidence type="ECO:0000313" key="14">
    <source>
        <dbReference type="EMBL" id="SHO79639.1"/>
    </source>
</evidence>
<gene>
    <name evidence="14" type="ORF">MSYG_3990</name>
</gene>
<dbReference type="InterPro" id="IPR016635">
    <property type="entry name" value="AP_complex_ssu"/>
</dbReference>